<dbReference type="GO" id="GO:0003735">
    <property type="term" value="F:structural constituent of ribosome"/>
    <property type="evidence" value="ECO:0007669"/>
    <property type="project" value="InterPro"/>
</dbReference>
<dbReference type="OrthoDB" id="10264639at2759"/>
<protein>
    <submittedName>
        <fullName evidence="7">Small ribosomal subunit protein uS7</fullName>
    </submittedName>
</protein>
<dbReference type="CTD" id="6193"/>
<dbReference type="AlphaFoldDB" id="A0A6I9NVU2"/>
<dbReference type="GO" id="GO:0006412">
    <property type="term" value="P:translation"/>
    <property type="evidence" value="ECO:0007669"/>
    <property type="project" value="InterPro"/>
</dbReference>
<dbReference type="PIRSF" id="PIRSF002122">
    <property type="entry name" value="RPS7p_RPS7a_RPS5e_RPS7o"/>
    <property type="match status" value="1"/>
</dbReference>
<dbReference type="RefSeq" id="XP_010779095.1">
    <property type="nucleotide sequence ID" value="XM_010780793.1"/>
</dbReference>
<dbReference type="KEGG" id="ncc:104953785"/>
<dbReference type="Proteomes" id="UP000504611">
    <property type="component" value="Unplaced"/>
</dbReference>
<dbReference type="InterPro" id="IPR000235">
    <property type="entry name" value="Ribosomal_uS7"/>
</dbReference>
<gene>
    <name evidence="7" type="primary">rps5</name>
</gene>
<dbReference type="SUPFAM" id="SSF47973">
    <property type="entry name" value="Ribosomal protein S7"/>
    <property type="match status" value="2"/>
</dbReference>
<dbReference type="GO" id="GO:1990904">
    <property type="term" value="C:ribonucleoprotein complex"/>
    <property type="evidence" value="ECO:0007669"/>
    <property type="project" value="UniProtKB-KW"/>
</dbReference>
<dbReference type="InterPro" id="IPR036823">
    <property type="entry name" value="Ribosomal_uS7_dom_sf"/>
</dbReference>
<evidence type="ECO:0000259" key="5">
    <source>
        <dbReference type="Pfam" id="PF00177"/>
    </source>
</evidence>
<keyword evidence="2 4" id="KW-0689">Ribosomal protein</keyword>
<evidence type="ECO:0000256" key="1">
    <source>
        <dbReference type="ARBA" id="ARBA00007151"/>
    </source>
</evidence>
<keyword evidence="6" id="KW-1185">Reference proteome</keyword>
<evidence type="ECO:0000313" key="7">
    <source>
        <dbReference type="RefSeq" id="XP_010779095.1"/>
    </source>
</evidence>
<sequence>MTEWETAPAVAESPEIKLFGKWSTDDVQINDISLQDYIAVKEKYAKYLPHSGGRYAAKRFRKAQCPIVERLTNSMMMHGRNNGKKLMTCRIVKHAFEIIHLLTGEVCIVLGSSNSYAIKKKDELERVAKSNR</sequence>
<accession>A0A6I9NVU2</accession>
<proteinExistence type="inferred from homology"/>
<dbReference type="GO" id="GO:0003723">
    <property type="term" value="F:RNA binding"/>
    <property type="evidence" value="ECO:0007669"/>
    <property type="project" value="InterPro"/>
</dbReference>
<dbReference type="GeneID" id="104953785"/>
<organism evidence="6 7">
    <name type="scientific">Notothenia coriiceps</name>
    <name type="common">black rockcod</name>
    <dbReference type="NCBI Taxonomy" id="8208"/>
    <lineage>
        <taxon>Eukaryota</taxon>
        <taxon>Metazoa</taxon>
        <taxon>Chordata</taxon>
        <taxon>Craniata</taxon>
        <taxon>Vertebrata</taxon>
        <taxon>Euteleostomi</taxon>
        <taxon>Actinopterygii</taxon>
        <taxon>Neopterygii</taxon>
        <taxon>Teleostei</taxon>
        <taxon>Neoteleostei</taxon>
        <taxon>Acanthomorphata</taxon>
        <taxon>Eupercaria</taxon>
        <taxon>Perciformes</taxon>
        <taxon>Notothenioidei</taxon>
        <taxon>Nototheniidae</taxon>
        <taxon>Notothenia</taxon>
    </lineage>
</organism>
<evidence type="ECO:0000313" key="6">
    <source>
        <dbReference type="Proteomes" id="UP000504611"/>
    </source>
</evidence>
<evidence type="ECO:0000256" key="3">
    <source>
        <dbReference type="ARBA" id="ARBA00023274"/>
    </source>
</evidence>
<keyword evidence="3 4" id="KW-0687">Ribonucleoprotein</keyword>
<dbReference type="Gene3D" id="1.10.455.10">
    <property type="entry name" value="Ribosomal protein S7 domain"/>
    <property type="match status" value="2"/>
</dbReference>
<name>A0A6I9NVU2_9TELE</name>
<dbReference type="InterPro" id="IPR023798">
    <property type="entry name" value="Ribosomal_uS7_dom"/>
</dbReference>
<reference evidence="7" key="1">
    <citation type="submission" date="2025-08" db="UniProtKB">
        <authorList>
            <consortium name="RefSeq"/>
        </authorList>
    </citation>
    <scope>IDENTIFICATION</scope>
    <source>
        <tissue evidence="7">Muscle</tissue>
    </source>
</reference>
<dbReference type="InterPro" id="IPR020606">
    <property type="entry name" value="Ribosomal_uS7_CS"/>
</dbReference>
<evidence type="ECO:0000256" key="4">
    <source>
        <dbReference type="RuleBase" id="RU003619"/>
    </source>
</evidence>
<dbReference type="GO" id="GO:0005840">
    <property type="term" value="C:ribosome"/>
    <property type="evidence" value="ECO:0007669"/>
    <property type="project" value="UniProtKB-KW"/>
</dbReference>
<dbReference type="PANTHER" id="PTHR11205">
    <property type="entry name" value="RIBOSOMAL PROTEIN S7"/>
    <property type="match status" value="1"/>
</dbReference>
<dbReference type="Pfam" id="PF00177">
    <property type="entry name" value="Ribosomal_S7"/>
    <property type="match status" value="1"/>
</dbReference>
<comment type="similarity">
    <text evidence="1 4">Belongs to the universal ribosomal protein uS7 family.</text>
</comment>
<evidence type="ECO:0000256" key="2">
    <source>
        <dbReference type="ARBA" id="ARBA00022980"/>
    </source>
</evidence>
<feature type="domain" description="Small ribosomal subunit protein uS7" evidence="5">
    <location>
        <begin position="44"/>
        <end position="105"/>
    </location>
</feature>
<dbReference type="PROSITE" id="PS00052">
    <property type="entry name" value="RIBOSOMAL_S7"/>
    <property type="match status" value="1"/>
</dbReference>